<protein>
    <submittedName>
        <fullName evidence="2">Uncharacterized protein</fullName>
    </submittedName>
</protein>
<gene>
    <name evidence="2" type="ORF">CB5_LOCUS4667</name>
</gene>
<name>A0A6V7NT14_ANACO</name>
<sequence length="122" mass="13210">MKGSTKLSFLLRSPTIAAGEISGDHTRNRRDGSRCGASTAGASSDRLRRVPRGDPSAGAVPCAAPLRPRFPRCVRRSVAREVLGVPDLPRRRLGAWGGDRANATATVLLLLDFRAWINPYFI</sequence>
<feature type="compositionally biased region" description="Basic and acidic residues" evidence="1">
    <location>
        <begin position="22"/>
        <end position="33"/>
    </location>
</feature>
<dbReference type="AlphaFoldDB" id="A0A6V7NT14"/>
<organism evidence="2">
    <name type="scientific">Ananas comosus var. bracteatus</name>
    <name type="common">red pineapple</name>
    <dbReference type="NCBI Taxonomy" id="296719"/>
    <lineage>
        <taxon>Eukaryota</taxon>
        <taxon>Viridiplantae</taxon>
        <taxon>Streptophyta</taxon>
        <taxon>Embryophyta</taxon>
        <taxon>Tracheophyta</taxon>
        <taxon>Spermatophyta</taxon>
        <taxon>Magnoliopsida</taxon>
        <taxon>Liliopsida</taxon>
        <taxon>Poales</taxon>
        <taxon>Bromeliaceae</taxon>
        <taxon>Bromelioideae</taxon>
        <taxon>Ananas</taxon>
    </lineage>
</organism>
<reference evidence="2" key="1">
    <citation type="submission" date="2020-07" db="EMBL/GenBank/DDBJ databases">
        <authorList>
            <person name="Lin J."/>
        </authorList>
    </citation>
    <scope>NUCLEOTIDE SEQUENCE</scope>
</reference>
<evidence type="ECO:0000313" key="2">
    <source>
        <dbReference type="EMBL" id="CAD1821456.1"/>
    </source>
</evidence>
<dbReference type="EMBL" id="LR862141">
    <property type="protein sequence ID" value="CAD1821456.1"/>
    <property type="molecule type" value="Genomic_DNA"/>
</dbReference>
<proteinExistence type="predicted"/>
<evidence type="ECO:0000256" key="1">
    <source>
        <dbReference type="SAM" id="MobiDB-lite"/>
    </source>
</evidence>
<feature type="region of interest" description="Disordered" evidence="1">
    <location>
        <begin position="20"/>
        <end position="58"/>
    </location>
</feature>
<accession>A0A6V7NT14</accession>